<gene>
    <name evidence="1" type="ORF">UJA718_LOCUS47645</name>
    <name evidence="2" type="ORF">UJA718_LOCUS49581</name>
</gene>
<protein>
    <submittedName>
        <fullName evidence="2">Uncharacterized protein</fullName>
    </submittedName>
</protein>
<proteinExistence type="predicted"/>
<dbReference type="SUPFAM" id="SSF48403">
    <property type="entry name" value="Ankyrin repeat"/>
    <property type="match status" value="1"/>
</dbReference>
<reference evidence="2" key="1">
    <citation type="submission" date="2021-02" db="EMBL/GenBank/DDBJ databases">
        <authorList>
            <person name="Nowell W R."/>
        </authorList>
    </citation>
    <scope>NUCLEOTIDE SEQUENCE</scope>
</reference>
<dbReference type="Gene3D" id="1.25.40.20">
    <property type="entry name" value="Ankyrin repeat-containing domain"/>
    <property type="match status" value="1"/>
</dbReference>
<comment type="caution">
    <text evidence="2">The sequence shown here is derived from an EMBL/GenBank/DDBJ whole genome shotgun (WGS) entry which is preliminary data.</text>
</comment>
<feature type="non-terminal residue" evidence="2">
    <location>
        <position position="61"/>
    </location>
</feature>
<evidence type="ECO:0000313" key="3">
    <source>
        <dbReference type="Proteomes" id="UP000663873"/>
    </source>
</evidence>
<accession>A0A821ZSX8</accession>
<dbReference type="EMBL" id="CAJOBP010104913">
    <property type="protein sequence ID" value="CAF4986351.1"/>
    <property type="molecule type" value="Genomic_DNA"/>
</dbReference>
<evidence type="ECO:0000313" key="2">
    <source>
        <dbReference type="EMBL" id="CAF4986351.1"/>
    </source>
</evidence>
<dbReference type="InterPro" id="IPR036770">
    <property type="entry name" value="Ankyrin_rpt-contain_sf"/>
</dbReference>
<sequence length="61" mass="6667">RLLIKEGSHVLARDANGATTLHRAAAGNRPSALAILINEGLVNCEERNYKNCWVPLHEAAF</sequence>
<dbReference type="EMBL" id="CAJOBP010091354">
    <property type="protein sequence ID" value="CAF4948619.1"/>
    <property type="molecule type" value="Genomic_DNA"/>
</dbReference>
<organism evidence="2 3">
    <name type="scientific">Rotaria socialis</name>
    <dbReference type="NCBI Taxonomy" id="392032"/>
    <lineage>
        <taxon>Eukaryota</taxon>
        <taxon>Metazoa</taxon>
        <taxon>Spiralia</taxon>
        <taxon>Gnathifera</taxon>
        <taxon>Rotifera</taxon>
        <taxon>Eurotatoria</taxon>
        <taxon>Bdelloidea</taxon>
        <taxon>Philodinida</taxon>
        <taxon>Philodinidae</taxon>
        <taxon>Rotaria</taxon>
    </lineage>
</organism>
<feature type="non-terminal residue" evidence="2">
    <location>
        <position position="1"/>
    </location>
</feature>
<dbReference type="Proteomes" id="UP000663873">
    <property type="component" value="Unassembled WGS sequence"/>
</dbReference>
<name>A0A821ZSX8_9BILA</name>
<keyword evidence="3" id="KW-1185">Reference proteome</keyword>
<evidence type="ECO:0000313" key="1">
    <source>
        <dbReference type="EMBL" id="CAF4948619.1"/>
    </source>
</evidence>
<dbReference type="AlphaFoldDB" id="A0A821ZSX8"/>